<reference evidence="2 3" key="1">
    <citation type="submission" date="2015-11" db="EMBL/GenBank/DDBJ databases">
        <title>Exploring the genomic traits of fungus-feeding bacterial genus Collimonas.</title>
        <authorList>
            <person name="Song C."/>
            <person name="Schmidt R."/>
            <person name="de Jager V."/>
            <person name="Krzyzanowska D."/>
            <person name="Jongedijk E."/>
            <person name="Cankar K."/>
            <person name="Beekwilder J."/>
            <person name="van Veen A."/>
            <person name="de Boer W."/>
            <person name="van Veen J.A."/>
            <person name="Garbeva P."/>
        </authorList>
    </citation>
    <scope>NUCLEOTIDE SEQUENCE [LARGE SCALE GENOMIC DNA]</scope>
    <source>
        <strain evidence="2 3">Ter6</strain>
    </source>
</reference>
<keyword evidence="1" id="KW-0472">Membrane</keyword>
<evidence type="ECO:0000313" key="3">
    <source>
        <dbReference type="Proteomes" id="UP000072421"/>
    </source>
</evidence>
<protein>
    <recommendedName>
        <fullName evidence="4">Transmembrane protein</fullName>
    </recommendedName>
</protein>
<feature type="transmembrane region" description="Helical" evidence="1">
    <location>
        <begin position="28"/>
        <end position="49"/>
    </location>
</feature>
<keyword evidence="1" id="KW-1133">Transmembrane helix</keyword>
<dbReference type="EMBL" id="CP013232">
    <property type="protein sequence ID" value="AMO95389.1"/>
    <property type="molecule type" value="Genomic_DNA"/>
</dbReference>
<name>A0A127PC38_9BURK</name>
<sequence length="237" mass="26281">MKYLSLRSLSIRHIVLQLSLVFRRASPLHWAGIMLLAVAAVYFTVGLTWERRHDEQTVQDIRDWIRERHNILSRGDAYGPAQMAQRRQIFVDTLGKPELTEHYIKAIFAIAHRYAVALPEGEYRVGSSPQGGFLTYEVALPVKGAYPSLQAFCEDVLLELPFASLDAIQLRREAVATDGVEAKVRFTLYLLPTAQGAQLTAMEVEPAKPASPADPTTHGVIDAGGVSSRTALLDEVK</sequence>
<evidence type="ECO:0008006" key="4">
    <source>
        <dbReference type="Google" id="ProtNLM"/>
    </source>
</evidence>
<proteinExistence type="predicted"/>
<accession>A0A127PC38</accession>
<organism evidence="2">
    <name type="scientific">Collimonas fungivorans</name>
    <dbReference type="NCBI Taxonomy" id="158899"/>
    <lineage>
        <taxon>Bacteria</taxon>
        <taxon>Pseudomonadati</taxon>
        <taxon>Pseudomonadota</taxon>
        <taxon>Betaproteobacteria</taxon>
        <taxon>Burkholderiales</taxon>
        <taxon>Oxalobacteraceae</taxon>
        <taxon>Collimonas</taxon>
    </lineage>
</organism>
<dbReference type="PATRIC" id="fig|158899.10.peg.2713"/>
<gene>
    <name evidence="2" type="ORF">CFter6_2721</name>
</gene>
<evidence type="ECO:0000313" key="2">
    <source>
        <dbReference type="EMBL" id="AMO95389.1"/>
    </source>
</evidence>
<evidence type="ECO:0000256" key="1">
    <source>
        <dbReference type="SAM" id="Phobius"/>
    </source>
</evidence>
<keyword evidence="1" id="KW-0812">Transmembrane</keyword>
<dbReference type="RefSeq" id="WP_150118733.1">
    <property type="nucleotide sequence ID" value="NZ_CP013232.1"/>
</dbReference>
<dbReference type="Proteomes" id="UP000072421">
    <property type="component" value="Chromosome"/>
</dbReference>
<dbReference type="AlphaFoldDB" id="A0A127PC38"/>
<dbReference type="OrthoDB" id="9096701at2"/>